<evidence type="ECO:0000313" key="3">
    <source>
        <dbReference type="Proteomes" id="UP001597451"/>
    </source>
</evidence>
<keyword evidence="3" id="KW-1185">Reference proteome</keyword>
<proteinExistence type="predicted"/>
<evidence type="ECO:0000313" key="2">
    <source>
        <dbReference type="EMBL" id="MFD2629432.1"/>
    </source>
</evidence>
<protein>
    <submittedName>
        <fullName evidence="2">Uncharacterized protein</fullName>
    </submittedName>
</protein>
<comment type="caution">
    <text evidence="2">The sequence shown here is derived from an EMBL/GenBank/DDBJ whole genome shotgun (WGS) entry which is preliminary data.</text>
</comment>
<feature type="coiled-coil region" evidence="1">
    <location>
        <begin position="65"/>
        <end position="99"/>
    </location>
</feature>
<keyword evidence="1" id="KW-0175">Coiled coil</keyword>
<organism evidence="2 3">
    <name type="scientific">Oceanobacillus kapialis</name>
    <dbReference type="NCBI Taxonomy" id="481353"/>
    <lineage>
        <taxon>Bacteria</taxon>
        <taxon>Bacillati</taxon>
        <taxon>Bacillota</taxon>
        <taxon>Bacilli</taxon>
        <taxon>Bacillales</taxon>
        <taxon>Bacillaceae</taxon>
        <taxon>Oceanobacillus</taxon>
    </lineage>
</organism>
<reference evidence="3" key="1">
    <citation type="journal article" date="2019" name="Int. J. Syst. Evol. Microbiol.">
        <title>The Global Catalogue of Microorganisms (GCM) 10K type strain sequencing project: providing services to taxonomists for standard genome sequencing and annotation.</title>
        <authorList>
            <consortium name="The Broad Institute Genomics Platform"/>
            <consortium name="The Broad Institute Genome Sequencing Center for Infectious Disease"/>
            <person name="Wu L."/>
            <person name="Ma J."/>
        </authorList>
    </citation>
    <scope>NUCLEOTIDE SEQUENCE [LARGE SCALE GENOMIC DNA]</scope>
    <source>
        <strain evidence="3">TISTR 1858</strain>
    </source>
</reference>
<sequence length="150" mass="17249">MEESRLVKYKQVQRSKKRRIFAGAILLVIVLSGGINVAFADEGLKGMLTGWFEQKKTESISEIEIALEEEQMKQTERLKEELASEIQVTSEKLQEFTQKEKEQRVKALQDYADELVSDLEGDEKAEVEEKLEAILLEAKKEMKQVSEEPE</sequence>
<accession>A0ABW5Q2C3</accession>
<evidence type="ECO:0000256" key="1">
    <source>
        <dbReference type="SAM" id="Coils"/>
    </source>
</evidence>
<dbReference type="EMBL" id="JBHUMX010000036">
    <property type="protein sequence ID" value="MFD2629432.1"/>
    <property type="molecule type" value="Genomic_DNA"/>
</dbReference>
<dbReference type="Proteomes" id="UP001597451">
    <property type="component" value="Unassembled WGS sequence"/>
</dbReference>
<dbReference type="RefSeq" id="WP_379562225.1">
    <property type="nucleotide sequence ID" value="NZ_CP085256.1"/>
</dbReference>
<gene>
    <name evidence="2" type="ORF">ACFSUN_11640</name>
</gene>
<name>A0ABW5Q2C3_9BACI</name>